<evidence type="ECO:0000256" key="5">
    <source>
        <dbReference type="ARBA" id="ARBA00022970"/>
    </source>
</evidence>
<dbReference type="CDD" id="cd03224">
    <property type="entry name" value="ABC_TM1139_LivF_branched"/>
    <property type="match status" value="1"/>
</dbReference>
<evidence type="ECO:0000259" key="6">
    <source>
        <dbReference type="PROSITE" id="PS50893"/>
    </source>
</evidence>
<dbReference type="Proteomes" id="UP000306416">
    <property type="component" value="Unassembled WGS sequence"/>
</dbReference>
<dbReference type="SUPFAM" id="SSF52540">
    <property type="entry name" value="P-loop containing nucleoside triphosphate hydrolases"/>
    <property type="match status" value="1"/>
</dbReference>
<protein>
    <submittedName>
        <fullName evidence="7">ABC transporter ATP-binding protein</fullName>
    </submittedName>
</protein>
<dbReference type="Gene3D" id="3.40.50.300">
    <property type="entry name" value="P-loop containing nucleotide triphosphate hydrolases"/>
    <property type="match status" value="1"/>
</dbReference>
<dbReference type="GO" id="GO:0005524">
    <property type="term" value="F:ATP binding"/>
    <property type="evidence" value="ECO:0007669"/>
    <property type="project" value="UniProtKB-KW"/>
</dbReference>
<accession>A0A4V3P060</accession>
<proteinExistence type="inferred from homology"/>
<dbReference type="InterPro" id="IPR027417">
    <property type="entry name" value="P-loop_NTPase"/>
</dbReference>
<dbReference type="EMBL" id="SRSC01000001">
    <property type="protein sequence ID" value="TGU74322.1"/>
    <property type="molecule type" value="Genomic_DNA"/>
</dbReference>
<keyword evidence="8" id="KW-1185">Reference proteome</keyword>
<name>A0A4V3P060_9BACT</name>
<dbReference type="InterPro" id="IPR052156">
    <property type="entry name" value="BCAA_Transport_ATP-bd_LivF"/>
</dbReference>
<keyword evidence="4 7" id="KW-0067">ATP-binding</keyword>
<comment type="similarity">
    <text evidence="1">Belongs to the ABC transporter superfamily.</text>
</comment>
<organism evidence="7 8">
    <name type="scientific">Geomonas terrae</name>
    <dbReference type="NCBI Taxonomy" id="2562681"/>
    <lineage>
        <taxon>Bacteria</taxon>
        <taxon>Pseudomonadati</taxon>
        <taxon>Thermodesulfobacteriota</taxon>
        <taxon>Desulfuromonadia</taxon>
        <taxon>Geobacterales</taxon>
        <taxon>Geobacteraceae</taxon>
        <taxon>Geomonas</taxon>
    </lineage>
</organism>
<evidence type="ECO:0000313" key="7">
    <source>
        <dbReference type="EMBL" id="TGU74322.1"/>
    </source>
</evidence>
<evidence type="ECO:0000256" key="4">
    <source>
        <dbReference type="ARBA" id="ARBA00022840"/>
    </source>
</evidence>
<evidence type="ECO:0000256" key="3">
    <source>
        <dbReference type="ARBA" id="ARBA00022741"/>
    </source>
</evidence>
<dbReference type="InterPro" id="IPR003439">
    <property type="entry name" value="ABC_transporter-like_ATP-bd"/>
</dbReference>
<evidence type="ECO:0000313" key="8">
    <source>
        <dbReference type="Proteomes" id="UP000306416"/>
    </source>
</evidence>
<dbReference type="PROSITE" id="PS00211">
    <property type="entry name" value="ABC_TRANSPORTER_1"/>
    <property type="match status" value="1"/>
</dbReference>
<dbReference type="SMART" id="SM00382">
    <property type="entry name" value="AAA"/>
    <property type="match status" value="1"/>
</dbReference>
<dbReference type="PROSITE" id="PS50893">
    <property type="entry name" value="ABC_TRANSPORTER_2"/>
    <property type="match status" value="1"/>
</dbReference>
<dbReference type="Pfam" id="PF00005">
    <property type="entry name" value="ABC_tran"/>
    <property type="match status" value="1"/>
</dbReference>
<dbReference type="InterPro" id="IPR017871">
    <property type="entry name" value="ABC_transporter-like_CS"/>
</dbReference>
<keyword evidence="3" id="KW-0547">Nucleotide-binding</keyword>
<sequence length="236" mass="25841">MNLLDVNGISVNYGDIQALWNISFSVAKGQLVALIGANGAGKTTTLKALCGLIPTANGTIHYDGTQVTGMPVHKVVDLGITLVPEGRQLFPKMTVEENLLVGAYLKRAHGKRQQTLKRIYEIFPRLEERRTQTAETLSGGEQQMVAIGRALMQDPQVIMFDEPSLGLAPIMVQEVFKVIQELHKAGLTIFLVEQNVHQTLKVADYCYVMENGRIVGQGTGTDLEADASIREAYLGF</sequence>
<dbReference type="PANTHER" id="PTHR43820:SF4">
    <property type="entry name" value="HIGH-AFFINITY BRANCHED-CHAIN AMINO ACID TRANSPORT ATP-BINDING PROTEIN LIVF"/>
    <property type="match status" value="1"/>
</dbReference>
<keyword evidence="2" id="KW-0813">Transport</keyword>
<dbReference type="GO" id="GO:0016887">
    <property type="term" value="F:ATP hydrolysis activity"/>
    <property type="evidence" value="ECO:0007669"/>
    <property type="project" value="InterPro"/>
</dbReference>
<dbReference type="InterPro" id="IPR003593">
    <property type="entry name" value="AAA+_ATPase"/>
</dbReference>
<reference evidence="7 8" key="1">
    <citation type="submission" date="2019-04" db="EMBL/GenBank/DDBJ databases">
        <title>Geobacter oryzae sp. nov., ferric-reducing bacteria isolated from paddy soil.</title>
        <authorList>
            <person name="Xu Z."/>
            <person name="Masuda Y."/>
            <person name="Itoh H."/>
            <person name="Senoo K."/>
        </authorList>
    </citation>
    <scope>NUCLEOTIDE SEQUENCE [LARGE SCALE GENOMIC DNA]</scope>
    <source>
        <strain evidence="7 8">Red111</strain>
    </source>
</reference>
<evidence type="ECO:0000256" key="1">
    <source>
        <dbReference type="ARBA" id="ARBA00005417"/>
    </source>
</evidence>
<gene>
    <name evidence="7" type="ORF">E4633_02325</name>
</gene>
<evidence type="ECO:0000256" key="2">
    <source>
        <dbReference type="ARBA" id="ARBA00022448"/>
    </source>
</evidence>
<dbReference type="AlphaFoldDB" id="A0A4V3P060"/>
<comment type="caution">
    <text evidence="7">The sequence shown here is derived from an EMBL/GenBank/DDBJ whole genome shotgun (WGS) entry which is preliminary data.</text>
</comment>
<dbReference type="GO" id="GO:0015807">
    <property type="term" value="P:L-amino acid transport"/>
    <property type="evidence" value="ECO:0007669"/>
    <property type="project" value="TreeGrafter"/>
</dbReference>
<dbReference type="PANTHER" id="PTHR43820">
    <property type="entry name" value="HIGH-AFFINITY BRANCHED-CHAIN AMINO ACID TRANSPORT ATP-BINDING PROTEIN LIVF"/>
    <property type="match status" value="1"/>
</dbReference>
<dbReference type="GO" id="GO:0015658">
    <property type="term" value="F:branched-chain amino acid transmembrane transporter activity"/>
    <property type="evidence" value="ECO:0007669"/>
    <property type="project" value="TreeGrafter"/>
</dbReference>
<keyword evidence="5" id="KW-0029">Amino-acid transport</keyword>
<dbReference type="RefSeq" id="WP_129128080.1">
    <property type="nucleotide sequence ID" value="NZ_SRSC01000001.1"/>
</dbReference>
<feature type="domain" description="ABC transporter" evidence="6">
    <location>
        <begin position="1"/>
        <end position="236"/>
    </location>
</feature>